<organism evidence="3 4">
    <name type="scientific">Corchorus olitorius</name>
    <dbReference type="NCBI Taxonomy" id="93759"/>
    <lineage>
        <taxon>Eukaryota</taxon>
        <taxon>Viridiplantae</taxon>
        <taxon>Streptophyta</taxon>
        <taxon>Embryophyta</taxon>
        <taxon>Tracheophyta</taxon>
        <taxon>Spermatophyta</taxon>
        <taxon>Magnoliopsida</taxon>
        <taxon>eudicotyledons</taxon>
        <taxon>Gunneridae</taxon>
        <taxon>Pentapetalae</taxon>
        <taxon>rosids</taxon>
        <taxon>malvids</taxon>
        <taxon>Malvales</taxon>
        <taxon>Malvaceae</taxon>
        <taxon>Grewioideae</taxon>
        <taxon>Apeibeae</taxon>
        <taxon>Corchorus</taxon>
    </lineage>
</organism>
<evidence type="ECO:0000313" key="3">
    <source>
        <dbReference type="EMBL" id="OMP01368.1"/>
    </source>
</evidence>
<feature type="chain" id="PRO_5013272228" description="F-box associated beta-propeller type 3 domain-containing protein" evidence="1">
    <location>
        <begin position="21"/>
        <end position="286"/>
    </location>
</feature>
<accession>A0A1R3K307</accession>
<dbReference type="Proteomes" id="UP000187203">
    <property type="component" value="Unassembled WGS sequence"/>
</dbReference>
<reference evidence="4" key="1">
    <citation type="submission" date="2013-09" db="EMBL/GenBank/DDBJ databases">
        <title>Corchorus olitorius genome sequencing.</title>
        <authorList>
            <person name="Alam M."/>
            <person name="Haque M.S."/>
            <person name="Islam M.S."/>
            <person name="Emdad E.M."/>
            <person name="Islam M.M."/>
            <person name="Ahmed B."/>
            <person name="Halim A."/>
            <person name="Hossen Q.M.M."/>
            <person name="Hossain M.Z."/>
            <person name="Ahmed R."/>
            <person name="Khan M.M."/>
            <person name="Islam R."/>
            <person name="Rashid M.M."/>
            <person name="Khan S.A."/>
            <person name="Rahman M.S."/>
            <person name="Alam M."/>
            <person name="Yahiya A.S."/>
            <person name="Khan M.S."/>
            <person name="Azam M.S."/>
            <person name="Haque T."/>
            <person name="Lashkar M.Z.H."/>
            <person name="Akhand A.I."/>
            <person name="Morshed G."/>
            <person name="Roy S."/>
            <person name="Uddin K.S."/>
            <person name="Rabeya T."/>
            <person name="Hossain A.S."/>
            <person name="Chowdhury A."/>
            <person name="Snigdha A.R."/>
            <person name="Mortoza M.S."/>
            <person name="Matin S.A."/>
            <person name="Hoque S.M.E."/>
            <person name="Islam M.K."/>
            <person name="Roy D.K."/>
            <person name="Haider R."/>
            <person name="Moosa M.M."/>
            <person name="Elias S.M."/>
            <person name="Hasan A.M."/>
            <person name="Jahan S."/>
            <person name="Shafiuddin M."/>
            <person name="Mahmood N."/>
            <person name="Shommy N.S."/>
        </authorList>
    </citation>
    <scope>NUCLEOTIDE SEQUENCE [LARGE SCALE GENOMIC DNA]</scope>
    <source>
        <strain evidence="4">cv. O-4</strain>
    </source>
</reference>
<dbReference type="PANTHER" id="PTHR31672">
    <property type="entry name" value="BNACNNG10540D PROTEIN"/>
    <property type="match status" value="1"/>
</dbReference>
<dbReference type="InterPro" id="IPR013187">
    <property type="entry name" value="F-box-assoc_dom_typ3"/>
</dbReference>
<dbReference type="NCBIfam" id="TIGR01640">
    <property type="entry name" value="F_box_assoc_1"/>
    <property type="match status" value="1"/>
</dbReference>
<dbReference type="OrthoDB" id="5314306at2759"/>
<keyword evidence="1" id="KW-0732">Signal</keyword>
<dbReference type="STRING" id="93759.A0A1R3K307"/>
<sequence length="286" mass="33463">MSMLRYTPLLAFVMDWFVYTLHNYLQQPEQILFYNPCLKQHKIIQPPFTVSDFRDKVLGFGYDSINNDYKVVYWQKQTQVQVYTLGTNSWREVDPPDNITFISVPVNFQAYLNGAIHWWGKDKKNGCQVIVSFKVCSEEFQVFSLPDYVPPAKTFGMNYYKGIGIYVCRDMLCLSVATIYDHLNQSYDIWVMEKYGVPESWTRLFVNNEHRPDPFSYFKGIGMNGELVWSRISRKGIGMNGELVWSRLSRNSTTDYRVVNPTILNWVMTTNIPSSLLLLIQKVWSP</sequence>
<evidence type="ECO:0000313" key="4">
    <source>
        <dbReference type="Proteomes" id="UP000187203"/>
    </source>
</evidence>
<feature type="signal peptide" evidence="1">
    <location>
        <begin position="1"/>
        <end position="20"/>
    </location>
</feature>
<proteinExistence type="predicted"/>
<evidence type="ECO:0000256" key="1">
    <source>
        <dbReference type="SAM" id="SignalP"/>
    </source>
</evidence>
<evidence type="ECO:0000259" key="2">
    <source>
        <dbReference type="Pfam" id="PF08268"/>
    </source>
</evidence>
<name>A0A1R3K307_9ROSI</name>
<gene>
    <name evidence="3" type="ORF">COLO4_11926</name>
</gene>
<keyword evidence="4" id="KW-1185">Reference proteome</keyword>
<feature type="domain" description="F-box associated beta-propeller type 3" evidence="2">
    <location>
        <begin position="26"/>
        <end position="231"/>
    </location>
</feature>
<protein>
    <recommendedName>
        <fullName evidence="2">F-box associated beta-propeller type 3 domain-containing protein</fullName>
    </recommendedName>
</protein>
<dbReference type="Pfam" id="PF08268">
    <property type="entry name" value="FBA_3"/>
    <property type="match status" value="1"/>
</dbReference>
<dbReference type="InterPro" id="IPR050796">
    <property type="entry name" value="SCF_F-box_component"/>
</dbReference>
<dbReference type="EMBL" id="AWUE01014779">
    <property type="protein sequence ID" value="OMP01368.1"/>
    <property type="molecule type" value="Genomic_DNA"/>
</dbReference>
<dbReference type="PANTHER" id="PTHR31672:SF13">
    <property type="entry name" value="F-BOX PROTEIN CPR30-LIKE"/>
    <property type="match status" value="1"/>
</dbReference>
<dbReference type="AlphaFoldDB" id="A0A1R3K307"/>
<comment type="caution">
    <text evidence="3">The sequence shown here is derived from an EMBL/GenBank/DDBJ whole genome shotgun (WGS) entry which is preliminary data.</text>
</comment>
<dbReference type="InterPro" id="IPR017451">
    <property type="entry name" value="F-box-assoc_interact_dom"/>
</dbReference>